<feature type="compositionally biased region" description="Low complexity" evidence="1">
    <location>
        <begin position="1"/>
        <end position="13"/>
    </location>
</feature>
<evidence type="ECO:0000313" key="3">
    <source>
        <dbReference type="Proteomes" id="UP000000844"/>
    </source>
</evidence>
<dbReference type="HOGENOM" id="CLU_2865658_0_0_11"/>
<sequence>MTTEPTATPAGAEILTAIGAEPDPQRREHVQRVLSDHRDRRDPAAEAAMRERLGLPPASQRTAA</sequence>
<accession>D3Q962</accession>
<dbReference type="RefSeq" id="WP_013016242.1">
    <property type="nucleotide sequence ID" value="NC_013947.1"/>
</dbReference>
<evidence type="ECO:0000313" key="2">
    <source>
        <dbReference type="EMBL" id="ADD40671.1"/>
    </source>
</evidence>
<dbReference type="Proteomes" id="UP000000844">
    <property type="component" value="Chromosome"/>
</dbReference>
<organism evidence="2 3">
    <name type="scientific">Stackebrandtia nassauensis (strain DSM 44728 / CIP 108903 / NRRL B-16338 / NBRC 102104 / LLR-40K-21)</name>
    <dbReference type="NCBI Taxonomy" id="446470"/>
    <lineage>
        <taxon>Bacteria</taxon>
        <taxon>Bacillati</taxon>
        <taxon>Actinomycetota</taxon>
        <taxon>Actinomycetes</taxon>
        <taxon>Glycomycetales</taxon>
        <taxon>Glycomycetaceae</taxon>
        <taxon>Stackebrandtia</taxon>
    </lineage>
</organism>
<dbReference type="KEGG" id="sna:Snas_0961"/>
<dbReference type="AlphaFoldDB" id="D3Q962"/>
<protein>
    <submittedName>
        <fullName evidence="2">Uncharacterized protein</fullName>
    </submittedName>
</protein>
<feature type="region of interest" description="Disordered" evidence="1">
    <location>
        <begin position="1"/>
        <end position="64"/>
    </location>
</feature>
<feature type="compositionally biased region" description="Basic and acidic residues" evidence="1">
    <location>
        <begin position="23"/>
        <end position="53"/>
    </location>
</feature>
<keyword evidence="3" id="KW-1185">Reference proteome</keyword>
<evidence type="ECO:0000256" key="1">
    <source>
        <dbReference type="SAM" id="MobiDB-lite"/>
    </source>
</evidence>
<dbReference type="EMBL" id="CP001778">
    <property type="protein sequence ID" value="ADD40671.1"/>
    <property type="molecule type" value="Genomic_DNA"/>
</dbReference>
<proteinExistence type="predicted"/>
<reference evidence="2 3" key="1">
    <citation type="journal article" date="2009" name="Stand. Genomic Sci.">
        <title>Complete genome sequence of Stackebrandtia nassauensis type strain (LLR-40K-21).</title>
        <authorList>
            <person name="Munk C."/>
            <person name="Lapidus A."/>
            <person name="Copeland A."/>
            <person name="Jando M."/>
            <person name="Mayilraj S."/>
            <person name="Glavina Del Rio T."/>
            <person name="Nolan M."/>
            <person name="Chen F."/>
            <person name="Lucas S."/>
            <person name="Tice H."/>
            <person name="Cheng J.F."/>
            <person name="Han C."/>
            <person name="Detter J.C."/>
            <person name="Bruce D."/>
            <person name="Goodwin L."/>
            <person name="Chain P."/>
            <person name="Pitluck S."/>
            <person name="Goker M."/>
            <person name="Ovchinikova G."/>
            <person name="Pati A."/>
            <person name="Ivanova N."/>
            <person name="Mavromatis K."/>
            <person name="Chen A."/>
            <person name="Palaniappan K."/>
            <person name="Land M."/>
            <person name="Hauser L."/>
            <person name="Chang Y.J."/>
            <person name="Jeffries C.D."/>
            <person name="Bristow J."/>
            <person name="Eisen J.A."/>
            <person name="Markowitz V."/>
            <person name="Hugenholtz P."/>
            <person name="Kyrpides N.C."/>
            <person name="Klenk H.P."/>
        </authorList>
    </citation>
    <scope>NUCLEOTIDE SEQUENCE [LARGE SCALE GENOMIC DNA]</scope>
    <source>
        <strain evidence="3">DSM 44728 / CIP 108903 / NRRL B-16338 / NBRC 102104 / LLR-40K-21</strain>
    </source>
</reference>
<gene>
    <name evidence="2" type="ordered locus">Snas_0961</name>
</gene>
<name>D3Q962_STANL</name>